<dbReference type="InParanoid" id="A0A2U3N4G1"/>
<dbReference type="EC" id="1.1.1.-" evidence="4"/>
<dbReference type="SUPFAM" id="SSF51735">
    <property type="entry name" value="NAD(P)-binding Rossmann-fold domains"/>
    <property type="match status" value="1"/>
</dbReference>
<dbReference type="Pfam" id="PF00106">
    <property type="entry name" value="adh_short"/>
    <property type="match status" value="1"/>
</dbReference>
<dbReference type="InterPro" id="IPR002347">
    <property type="entry name" value="SDR_fam"/>
</dbReference>
<accession>A0A2U3N4G1</accession>
<dbReference type="FunCoup" id="A0A2U3N4G1">
    <property type="interactions" value="452"/>
</dbReference>
<dbReference type="InterPro" id="IPR020904">
    <property type="entry name" value="Sc_DH/Rdtase_CS"/>
</dbReference>
<proteinExistence type="inferred from homology"/>
<gene>
    <name evidence="4" type="primary">ydfG</name>
    <name evidence="4" type="ORF">KPC_3730</name>
</gene>
<dbReference type="PANTHER" id="PTHR42901:SF1">
    <property type="entry name" value="ALCOHOL DEHYDROGENASE"/>
    <property type="match status" value="1"/>
</dbReference>
<dbReference type="PRINTS" id="PR00080">
    <property type="entry name" value="SDRFAMILY"/>
</dbReference>
<reference evidence="5" key="1">
    <citation type="submission" date="2018-03" db="EMBL/GenBank/DDBJ databases">
        <authorList>
            <person name="Blom J."/>
        </authorList>
    </citation>
    <scope>NUCLEOTIDE SEQUENCE [LARGE SCALE GENOMIC DNA]</scope>
    <source>
        <strain evidence="5">KPC-SM-21</strain>
    </source>
</reference>
<dbReference type="Gene3D" id="3.40.50.720">
    <property type="entry name" value="NAD(P)-binding Rossmann-like Domain"/>
    <property type="match status" value="1"/>
</dbReference>
<protein>
    <submittedName>
        <fullName evidence="4">NADP-dependent 3-hydroxy acid dehydrogenase YdfG</fullName>
        <ecNumber evidence="4">1.1.1.-</ecNumber>
    </submittedName>
</protein>
<dbReference type="InterPro" id="IPR036291">
    <property type="entry name" value="NAD(P)-bd_dom_sf"/>
</dbReference>
<dbReference type="PROSITE" id="PS00061">
    <property type="entry name" value="ADH_SHORT"/>
    <property type="match status" value="1"/>
</dbReference>
<dbReference type="EMBL" id="OOGT01000343">
    <property type="protein sequence ID" value="SPL72552.1"/>
    <property type="molecule type" value="Genomic_DNA"/>
</dbReference>
<dbReference type="OrthoDB" id="9810734at2"/>
<keyword evidence="2 4" id="KW-0560">Oxidoreductase</keyword>
<dbReference type="RefSeq" id="WP_121975930.1">
    <property type="nucleotide sequence ID" value="NZ_OOGT01000343.1"/>
</dbReference>
<name>A0A2U3N4G1_9GAMM</name>
<dbReference type="FunFam" id="3.40.50.720:FF:000047">
    <property type="entry name" value="NADP-dependent L-serine/L-allo-threonine dehydrogenase"/>
    <property type="match status" value="1"/>
</dbReference>
<dbReference type="PANTHER" id="PTHR42901">
    <property type="entry name" value="ALCOHOL DEHYDROGENASE"/>
    <property type="match status" value="1"/>
</dbReference>
<dbReference type="GO" id="GO:0016616">
    <property type="term" value="F:oxidoreductase activity, acting on the CH-OH group of donors, NAD or NADP as acceptor"/>
    <property type="evidence" value="ECO:0007669"/>
    <property type="project" value="UniProtKB-ARBA"/>
</dbReference>
<evidence type="ECO:0000256" key="2">
    <source>
        <dbReference type="ARBA" id="ARBA00023002"/>
    </source>
</evidence>
<evidence type="ECO:0000313" key="4">
    <source>
        <dbReference type="EMBL" id="SPL72552.1"/>
    </source>
</evidence>
<keyword evidence="5" id="KW-1185">Reference proteome</keyword>
<evidence type="ECO:0000256" key="1">
    <source>
        <dbReference type="ARBA" id="ARBA00006484"/>
    </source>
</evidence>
<sequence length="250" mass="27584">MLVVVTGASTGFGYHISKILIEHGHQVIGIARRKEKLDEIQSEFKDQFYPLAIDMTNLDSIEPALKSLPAPFNIEKIDALVNNAGLALGLATADKADLKDWYQMIDTNIKGLVTITHTLLPYFVQNNKGTIINMGSVAGTYPYPGGNVYGGTKAFVEQFSLNLRADLAGHNIRVTNIEPGLVGGTEFSLVRFHGDQNKADNVYKDTKALTPEDIANTVDWILSLPEHVNINRIELMPVMQSFSPFNIVKR</sequence>
<evidence type="ECO:0000313" key="5">
    <source>
        <dbReference type="Proteomes" id="UP000245974"/>
    </source>
</evidence>
<dbReference type="PRINTS" id="PR00081">
    <property type="entry name" value="GDHRDH"/>
</dbReference>
<dbReference type="AlphaFoldDB" id="A0A2U3N4G1"/>
<evidence type="ECO:0000256" key="3">
    <source>
        <dbReference type="RuleBase" id="RU000363"/>
    </source>
</evidence>
<organism evidence="4 5">
    <name type="scientific">Acinetobacter stercoris</name>
    <dbReference type="NCBI Taxonomy" id="2126983"/>
    <lineage>
        <taxon>Bacteria</taxon>
        <taxon>Pseudomonadati</taxon>
        <taxon>Pseudomonadota</taxon>
        <taxon>Gammaproteobacteria</taxon>
        <taxon>Moraxellales</taxon>
        <taxon>Moraxellaceae</taxon>
        <taxon>Acinetobacter</taxon>
    </lineage>
</organism>
<comment type="similarity">
    <text evidence="1 3">Belongs to the short-chain dehydrogenases/reductases (SDR) family.</text>
</comment>
<dbReference type="Proteomes" id="UP000245974">
    <property type="component" value="Unassembled WGS sequence"/>
</dbReference>